<dbReference type="EMBL" id="BLVP01000001">
    <property type="protein sequence ID" value="GFM35854.1"/>
    <property type="molecule type" value="Genomic_DNA"/>
</dbReference>
<feature type="region of interest" description="Disordered" evidence="1">
    <location>
        <begin position="53"/>
        <end position="84"/>
    </location>
</feature>
<evidence type="ECO:0000313" key="2">
    <source>
        <dbReference type="EMBL" id="GFM35854.1"/>
    </source>
</evidence>
<dbReference type="Proteomes" id="UP000503820">
    <property type="component" value="Unassembled WGS sequence"/>
</dbReference>
<sequence length="151" mass="15786">MEIDVTSSAVRGFSAYARAAATERLEAAAAARDVRTSTRMGFRIGKFGVRYETEEGASSEETLGRARSAMGDSGGASLQDEAVRNADIPGLRQAAGVPLQLLSGMNGQDDLNGLAGQEAGAWTRKVGMAAYARADEAFRASQAQPMLRGAV</sequence>
<proteinExistence type="predicted"/>
<gene>
    <name evidence="2" type="ORF">DSM19430T_05380</name>
</gene>
<reference evidence="2 3" key="1">
    <citation type="submission" date="2020-05" db="EMBL/GenBank/DDBJ databases">
        <title>Draft genome sequence of Desulfovibrio psychrotolerans JS1T.</title>
        <authorList>
            <person name="Ueno A."/>
            <person name="Tamazawa S."/>
            <person name="Tamamura S."/>
            <person name="Murakami T."/>
            <person name="Kiyama T."/>
            <person name="Inomata H."/>
            <person name="Amano Y."/>
            <person name="Miyakawa K."/>
            <person name="Tamaki H."/>
            <person name="Naganuma T."/>
            <person name="Kaneko K."/>
        </authorList>
    </citation>
    <scope>NUCLEOTIDE SEQUENCE [LARGE SCALE GENOMIC DNA]</scope>
    <source>
        <strain evidence="2 3">JS1</strain>
    </source>
</reference>
<keyword evidence="3" id="KW-1185">Reference proteome</keyword>
<accession>A0A7J0BS53</accession>
<name>A0A7J0BS53_9BACT</name>
<protein>
    <submittedName>
        <fullName evidence="2">Uncharacterized protein</fullName>
    </submittedName>
</protein>
<comment type="caution">
    <text evidence="2">The sequence shown here is derived from an EMBL/GenBank/DDBJ whole genome shotgun (WGS) entry which is preliminary data.</text>
</comment>
<evidence type="ECO:0000256" key="1">
    <source>
        <dbReference type="SAM" id="MobiDB-lite"/>
    </source>
</evidence>
<evidence type="ECO:0000313" key="3">
    <source>
        <dbReference type="Proteomes" id="UP000503820"/>
    </source>
</evidence>
<dbReference type="AlphaFoldDB" id="A0A7J0BS53"/>
<organism evidence="2 3">
    <name type="scientific">Desulfovibrio psychrotolerans</name>
    <dbReference type="NCBI Taxonomy" id="415242"/>
    <lineage>
        <taxon>Bacteria</taxon>
        <taxon>Pseudomonadati</taxon>
        <taxon>Thermodesulfobacteriota</taxon>
        <taxon>Desulfovibrionia</taxon>
        <taxon>Desulfovibrionales</taxon>
        <taxon>Desulfovibrionaceae</taxon>
        <taxon>Desulfovibrio</taxon>
    </lineage>
</organism>
<dbReference type="RefSeq" id="WP_174408519.1">
    <property type="nucleotide sequence ID" value="NZ_BLVP01000001.1"/>
</dbReference>